<dbReference type="InterPro" id="IPR004099">
    <property type="entry name" value="Pyr_nucl-diS_OxRdtase_dimer"/>
</dbReference>
<evidence type="ECO:0000256" key="3">
    <source>
        <dbReference type="ARBA" id="ARBA00022827"/>
    </source>
</evidence>
<dbReference type="HOGENOM" id="CLU_016755_1_0_3"/>
<keyword evidence="3" id="KW-0274">FAD</keyword>
<sequence length="471" mass="52269">MLDYDLVILGGSLTGRYAALLGSQIQGRIALVEPEKTGNSGLFSMALSLPKLELIPTWCGSDIRRKPIKPWIDLVRNNCEEIYSHQRLGAGGVDVIVGEGEFIKSPRLGFKVNNRILRSRNYLLAPASTPKIPPIEGLLSTGFITPETLDLFLEKLPNLSEIIPQRLAIIGGDPKGIELAQYFARLGLEVIIITPATQILAQADPDAVQLIQCQLEAEGVKVLTQTPIIQVKKIADKKWIQAGNTAIEVDEILVAYGSQADVESLNLSLVGVEFKGNHLWVNQKLQTTNPRIYGCGQILGGYPFEHIAQYEAQIALKNSLYWPKFQVDYQSIPWAIFSDPQLAQVGLTETQAKRRYGTQVIVEQQPLKMIAQAQISGETTGFCKLVGLANGKLLGATVVGSQASELINTLALAIRQGVNLKTLAEFPPIFPTFSEVYHQSAIAWIDQRRCQNRILFNWTENLFHWRRYWGN</sequence>
<dbReference type="GO" id="GO:0003955">
    <property type="term" value="F:NAD(P)H dehydrogenase (quinone) activity"/>
    <property type="evidence" value="ECO:0007669"/>
    <property type="project" value="TreeGrafter"/>
</dbReference>
<dbReference type="InterPro" id="IPR036188">
    <property type="entry name" value="FAD/NAD-bd_sf"/>
</dbReference>
<dbReference type="STRING" id="388467.A19Y_1481"/>
<organism evidence="6 7">
    <name type="scientific">Planktothrix agardhii (strain NIVA-CYA 126/8)</name>
    <dbReference type="NCBI Taxonomy" id="388467"/>
    <lineage>
        <taxon>Bacteria</taxon>
        <taxon>Bacillati</taxon>
        <taxon>Cyanobacteriota</taxon>
        <taxon>Cyanophyceae</taxon>
        <taxon>Oscillatoriophycideae</taxon>
        <taxon>Oscillatoriales</taxon>
        <taxon>Microcoleaceae</taxon>
        <taxon>Planktothrix</taxon>
    </lineage>
</organism>
<evidence type="ECO:0000313" key="6">
    <source>
        <dbReference type="EMBL" id="KEI66524.1"/>
    </source>
</evidence>
<feature type="domain" description="Pyridine nucleotide-disulphide oxidoreductase dimerisation" evidence="4">
    <location>
        <begin position="332"/>
        <end position="440"/>
    </location>
</feature>
<evidence type="ECO:0000256" key="1">
    <source>
        <dbReference type="ARBA" id="ARBA00001974"/>
    </source>
</evidence>
<dbReference type="SUPFAM" id="SSF51905">
    <property type="entry name" value="FAD/NAD(P)-binding domain"/>
    <property type="match status" value="1"/>
</dbReference>
<dbReference type="PRINTS" id="PR00411">
    <property type="entry name" value="PNDRDTASEI"/>
</dbReference>
<dbReference type="EMBL" id="CM002803">
    <property type="protein sequence ID" value="KEI66524.1"/>
    <property type="molecule type" value="Genomic_DNA"/>
</dbReference>
<feature type="domain" description="FAD/NAD(P)-binding" evidence="5">
    <location>
        <begin position="4"/>
        <end position="311"/>
    </location>
</feature>
<dbReference type="PATRIC" id="fig|388467.6.peg.1418"/>
<dbReference type="EC" id="1.16.1.1" evidence="6"/>
<dbReference type="GO" id="GO:0016152">
    <property type="term" value="F:mercury (II) reductase (NADP+) activity"/>
    <property type="evidence" value="ECO:0007669"/>
    <property type="project" value="UniProtKB-EC"/>
</dbReference>
<keyword evidence="6" id="KW-0560">Oxidoreductase</keyword>
<dbReference type="AlphaFoldDB" id="A0A073CDY3"/>
<evidence type="ECO:0000313" key="7">
    <source>
        <dbReference type="Proteomes" id="UP000027395"/>
    </source>
</evidence>
<proteinExistence type="predicted"/>
<comment type="cofactor">
    <cofactor evidence="1">
        <name>FAD</name>
        <dbReference type="ChEBI" id="CHEBI:57692"/>
    </cofactor>
</comment>
<gene>
    <name evidence="6" type="primary">merA</name>
    <name evidence="6" type="ORF">A19Y_1481</name>
</gene>
<evidence type="ECO:0000259" key="4">
    <source>
        <dbReference type="Pfam" id="PF02852"/>
    </source>
</evidence>
<dbReference type="RefSeq" id="WP_042153274.1">
    <property type="nucleotide sequence ID" value="NZ_CM002803.1"/>
</dbReference>
<dbReference type="Pfam" id="PF07992">
    <property type="entry name" value="Pyr_redox_2"/>
    <property type="match status" value="1"/>
</dbReference>
<protein>
    <submittedName>
        <fullName evidence="6">MerA</fullName>
        <ecNumber evidence="6">1.16.1.1</ecNumber>
    </submittedName>
</protein>
<dbReference type="Proteomes" id="UP000027395">
    <property type="component" value="Chromosome"/>
</dbReference>
<keyword evidence="7" id="KW-1185">Reference proteome</keyword>
<dbReference type="PANTHER" id="PTHR43014:SF4">
    <property type="entry name" value="PYRIDINE NUCLEOTIDE-DISULFIDE OXIDOREDUCTASE RCLA-RELATED"/>
    <property type="match status" value="1"/>
</dbReference>
<evidence type="ECO:0000259" key="5">
    <source>
        <dbReference type="Pfam" id="PF07992"/>
    </source>
</evidence>
<dbReference type="eggNOG" id="COG1249">
    <property type="taxonomic scope" value="Bacteria"/>
</dbReference>
<dbReference type="PANTHER" id="PTHR43014">
    <property type="entry name" value="MERCURIC REDUCTASE"/>
    <property type="match status" value="1"/>
</dbReference>
<accession>A0A073CDY3</accession>
<dbReference type="InterPro" id="IPR016156">
    <property type="entry name" value="FAD/NAD-linked_Rdtase_dimer_sf"/>
</dbReference>
<dbReference type="Pfam" id="PF02852">
    <property type="entry name" value="Pyr_redox_dim"/>
    <property type="match status" value="1"/>
</dbReference>
<dbReference type="Gene3D" id="3.50.50.60">
    <property type="entry name" value="FAD/NAD(P)-binding domain"/>
    <property type="match status" value="2"/>
</dbReference>
<keyword evidence="2" id="KW-0285">Flavoprotein</keyword>
<evidence type="ECO:0000256" key="2">
    <source>
        <dbReference type="ARBA" id="ARBA00022630"/>
    </source>
</evidence>
<dbReference type="PRINTS" id="PR00368">
    <property type="entry name" value="FADPNR"/>
</dbReference>
<dbReference type="SUPFAM" id="SSF55424">
    <property type="entry name" value="FAD/NAD-linked reductases, dimerisation (C-terminal) domain"/>
    <property type="match status" value="1"/>
</dbReference>
<dbReference type="GO" id="GO:0050660">
    <property type="term" value="F:flavin adenine dinucleotide binding"/>
    <property type="evidence" value="ECO:0007669"/>
    <property type="project" value="TreeGrafter"/>
</dbReference>
<dbReference type="Gene3D" id="3.30.390.30">
    <property type="match status" value="1"/>
</dbReference>
<dbReference type="InterPro" id="IPR023753">
    <property type="entry name" value="FAD/NAD-binding_dom"/>
</dbReference>
<name>A0A073CDY3_PLAA1</name>
<reference evidence="6 7" key="1">
    <citation type="journal article" date="2014" name="Appl. Environ. Microbiol.">
        <title>Elucidation of insertion elements encoded on plasmids and in vitro construction of shuttle vectors from the toxic cyanobacterium Planktothrix.</title>
        <authorList>
            <person name="Christiansen G."/>
            <person name="Goesmann A."/>
            <person name="Kurmayer R."/>
        </authorList>
    </citation>
    <scope>NUCLEOTIDE SEQUENCE [LARGE SCALE GENOMIC DNA]</scope>
    <source>
        <strain evidence="6 7">NIVA-CYA 126/8</strain>
    </source>
</reference>